<keyword evidence="1" id="KW-0812">Transmembrane</keyword>
<accession>A0A653DN58</accession>
<sequence length="90" mass="9271">MAQEVKARGNPCGGRIATRYVLAVLGCVGLGIIYGLKVNLHVAIVSMVNHTALHVDVEQGQNLNASVSNVAEQVCGVDNSKNSSSAPLAA</sequence>
<evidence type="ECO:0000256" key="1">
    <source>
        <dbReference type="SAM" id="Phobius"/>
    </source>
</evidence>
<reference evidence="2 3" key="1">
    <citation type="submission" date="2019-01" db="EMBL/GenBank/DDBJ databases">
        <authorList>
            <person name="Sayadi A."/>
        </authorList>
    </citation>
    <scope>NUCLEOTIDE SEQUENCE [LARGE SCALE GENOMIC DNA]</scope>
</reference>
<keyword evidence="1" id="KW-0472">Membrane</keyword>
<keyword evidence="3" id="KW-1185">Reference proteome</keyword>
<organism evidence="2 3">
    <name type="scientific">Callosobruchus maculatus</name>
    <name type="common">Southern cowpea weevil</name>
    <name type="synonym">Pulse bruchid</name>
    <dbReference type="NCBI Taxonomy" id="64391"/>
    <lineage>
        <taxon>Eukaryota</taxon>
        <taxon>Metazoa</taxon>
        <taxon>Ecdysozoa</taxon>
        <taxon>Arthropoda</taxon>
        <taxon>Hexapoda</taxon>
        <taxon>Insecta</taxon>
        <taxon>Pterygota</taxon>
        <taxon>Neoptera</taxon>
        <taxon>Endopterygota</taxon>
        <taxon>Coleoptera</taxon>
        <taxon>Polyphaga</taxon>
        <taxon>Cucujiformia</taxon>
        <taxon>Chrysomeloidea</taxon>
        <taxon>Chrysomelidae</taxon>
        <taxon>Bruchinae</taxon>
        <taxon>Bruchini</taxon>
        <taxon>Callosobruchus</taxon>
    </lineage>
</organism>
<dbReference type="EMBL" id="CAACVG010012756">
    <property type="protein sequence ID" value="VEN60778.1"/>
    <property type="molecule type" value="Genomic_DNA"/>
</dbReference>
<dbReference type="Proteomes" id="UP000410492">
    <property type="component" value="Unassembled WGS sequence"/>
</dbReference>
<dbReference type="AlphaFoldDB" id="A0A653DN58"/>
<name>A0A653DN58_CALMS</name>
<dbReference type="OrthoDB" id="2985014at2759"/>
<proteinExistence type="predicted"/>
<gene>
    <name evidence="2" type="ORF">CALMAC_LOCUS18362</name>
</gene>
<evidence type="ECO:0000313" key="3">
    <source>
        <dbReference type="Proteomes" id="UP000410492"/>
    </source>
</evidence>
<evidence type="ECO:0000313" key="2">
    <source>
        <dbReference type="EMBL" id="VEN60778.1"/>
    </source>
</evidence>
<feature type="transmembrane region" description="Helical" evidence="1">
    <location>
        <begin position="20"/>
        <end position="36"/>
    </location>
</feature>
<feature type="non-terminal residue" evidence="2">
    <location>
        <position position="90"/>
    </location>
</feature>
<protein>
    <submittedName>
        <fullName evidence="2">Uncharacterized protein</fullName>
    </submittedName>
</protein>
<keyword evidence="1" id="KW-1133">Transmembrane helix</keyword>